<organism evidence="7 9">
    <name type="scientific">Yarrowia lipolytica</name>
    <name type="common">Candida lipolytica</name>
    <dbReference type="NCBI Taxonomy" id="4952"/>
    <lineage>
        <taxon>Eukaryota</taxon>
        <taxon>Fungi</taxon>
        <taxon>Dikarya</taxon>
        <taxon>Ascomycota</taxon>
        <taxon>Saccharomycotina</taxon>
        <taxon>Dipodascomycetes</taxon>
        <taxon>Dipodascales</taxon>
        <taxon>Dipodascales incertae sedis</taxon>
        <taxon>Yarrowia</taxon>
    </lineage>
</organism>
<reference evidence="7 9" key="1">
    <citation type="journal article" date="2016" name="PLoS ONE">
        <title>Sequence Assembly of Yarrowia lipolytica Strain W29/CLIB89 Shows Transposable Element Diversity.</title>
        <authorList>
            <person name="Magnan C."/>
            <person name="Yu J."/>
            <person name="Chang I."/>
            <person name="Jahn E."/>
            <person name="Kanomata Y."/>
            <person name="Wu J."/>
            <person name="Zeller M."/>
            <person name="Oakes M."/>
            <person name="Baldi P."/>
            <person name="Sandmeyer S."/>
        </authorList>
    </citation>
    <scope>NUCLEOTIDE SEQUENCE [LARGE SCALE GENOMIC DNA]</scope>
    <source>
        <strain evidence="7">CLIB89</strain>
        <strain evidence="9">CLIB89(W29)</strain>
    </source>
</reference>
<dbReference type="InterPro" id="IPR016024">
    <property type="entry name" value="ARM-type_fold"/>
</dbReference>
<dbReference type="Pfam" id="PF14666">
    <property type="entry name" value="RICTOR_M"/>
    <property type="match status" value="1"/>
</dbReference>
<dbReference type="GO" id="GO:0005829">
    <property type="term" value="C:cytosol"/>
    <property type="evidence" value="ECO:0007669"/>
    <property type="project" value="EnsemblFungi"/>
</dbReference>
<dbReference type="InterPro" id="IPR029451">
    <property type="entry name" value="RICTOR_M"/>
</dbReference>
<feature type="region of interest" description="Disordered" evidence="2">
    <location>
        <begin position="93"/>
        <end position="114"/>
    </location>
</feature>
<accession>A0A1D8NLF7</accession>
<name>A0A1D8NLF7_YARLL</name>
<dbReference type="Proteomes" id="UP000182444">
    <property type="component" value="Chromosome 1F"/>
</dbReference>
<dbReference type="SMART" id="SM01307">
    <property type="entry name" value="RICTOR_M"/>
    <property type="match status" value="1"/>
</dbReference>
<proteinExistence type="inferred from homology"/>
<evidence type="ECO:0000259" key="5">
    <source>
        <dbReference type="SMART" id="SM01308"/>
    </source>
</evidence>
<evidence type="ECO:0000256" key="2">
    <source>
        <dbReference type="SAM" id="MobiDB-lite"/>
    </source>
</evidence>
<dbReference type="InterPro" id="IPR028267">
    <property type="entry name" value="Pianissimo_N"/>
</dbReference>
<dbReference type="Gene3D" id="1.25.10.10">
    <property type="entry name" value="Leucine-rich Repeat Variant"/>
    <property type="match status" value="1"/>
</dbReference>
<dbReference type="InterPro" id="IPR011072">
    <property type="entry name" value="HR1_rho-bd"/>
</dbReference>
<dbReference type="PANTHER" id="PTHR13298">
    <property type="entry name" value="CYTOSOLIC REGULATOR PIANISSIMO"/>
    <property type="match status" value="1"/>
</dbReference>
<dbReference type="CDD" id="cd11627">
    <property type="entry name" value="HR1_Ste20-like"/>
    <property type="match status" value="1"/>
</dbReference>
<dbReference type="InterPro" id="IPR028268">
    <property type="entry name" value="Pianissimo_fam"/>
</dbReference>
<dbReference type="InterPro" id="IPR011989">
    <property type="entry name" value="ARM-like"/>
</dbReference>
<dbReference type="SMART" id="SM01308">
    <property type="entry name" value="RICTOR_N"/>
    <property type="match status" value="1"/>
</dbReference>
<dbReference type="EMBL" id="KZ859004">
    <property type="protein sequence ID" value="RDW25390.1"/>
    <property type="molecule type" value="Genomic_DNA"/>
</dbReference>
<feature type="domain" description="Rapamycin-insensitive companion of mTOR N-terminal" evidence="5">
    <location>
        <begin position="138"/>
        <end position="488"/>
    </location>
</feature>
<dbReference type="SUPFAM" id="SSF48371">
    <property type="entry name" value="ARM repeat"/>
    <property type="match status" value="2"/>
</dbReference>
<sequence length="1168" mass="131907">MKPPHLTDKQWRMELLDKLEIEAKIKDGAENMLQVLDKKEKSKTDTTREGMRSRVESELNASVARIALLNEQLREVPVGHDVPIRGIHQQNHIHTNNHMNGGGDGMDTDDTNNESPSWLISNIVQALDDPAVNADDLVTKCNELVRVFTRYPLQKYDLVLSHVGDRIQRLLLHKRTEVVAAGYRVARHALTDIYSLKTARGFQTDLFVIRSLARDNRCHFERLQALKFIRAFTDVPQGVAEISIGVVRAIVAVAEQTDDRLRVAALETLAELLVLDSHLVHRAGGVRPLLALCVEGPFELAALATRVLLYTLDSPTTRHVLQGGKDLEFLVSVLTEVQQKGHVNPETLRNSCMVIGVVLSSWAGLMSSEGSSLVRALIQCLALPLPLLRDIVLSLLFDLFRLEAPFWSHSFVAGKKLTSHGKIEPKANNRRRPRYINHFLALLLTVFFKEGLLRELQQVITTKEDETSTRKALLLVSELHKLAGEVLPRELLSEIERLETLVISAQVQSSSGPNAAAANAICAIHRIDAISRNQHKTAALNSSTTVKVQMGVQIDDAHFRQLITDTRVLQTKNYTKWNWNVLLELIEGPLLNPKRLEEVTIKHFSKFAKRLMSFYRPFKYRFSAIKRTKYNRKYVETGCALLKTLLATQEGVDYLTENKLLRQMGECLAQLDPMSGIISLEPLFSAQRLESTLSYGYFELLGTLSQDKNGLAMMERWRMFNMLYHLTDVHERQDLLILIIGSLDYTIPNHTRIILSKALTTGPSPVRLFATKRLGSLLHVGGYTQPQSSPHWAISLLVGQLYDPDVEVCKLAVQLLQEYCSVTENVPHVVKCRPALDHLGAVGAPLLLRFLCTSSGFQYLQKMDFVALEMDSWFHGQNEAYVGRIEYYLEQCMVPSFGTVLDLQEKDAKDDALASPPPHFYGELAMTEEGCQLLQKRGHFTEFADFIREHGLTAQDRDTVLKLKGCLWAVGHVGATELGAPFLDQSGVAVDVANIAKHSPVWSLKGTAFYVLGLMGTTNLGSEIIDECGWNSTLDVYGNPRGYALPYEWDGLFTEKSTVVRTSQTVPPILELPKISSDPIRRKIMTALSNLSNHILANDASRTLIKLDAKYHDRFDSLTLFLEVVELLEIYRYRLPQRRFIFELFNTPKMLERNARRQRERKRRSQRD</sequence>
<dbReference type="OrthoDB" id="271111at2759"/>
<evidence type="ECO:0000259" key="6">
    <source>
        <dbReference type="SMART" id="SM01310"/>
    </source>
</evidence>
<dbReference type="RefSeq" id="XP_504847.1">
    <property type="nucleotide sequence ID" value="XM_504847.1"/>
</dbReference>
<dbReference type="InterPro" id="IPR029452">
    <property type="entry name" value="RICTOR_V"/>
</dbReference>
<dbReference type="VEuPathDB" id="FungiDB:YALI1_F01742g"/>
<dbReference type="InterPro" id="IPR029453">
    <property type="entry name" value="Rictor_IV"/>
</dbReference>
<dbReference type="Gene3D" id="1.10.287.160">
    <property type="entry name" value="HR1 repeat"/>
    <property type="match status" value="1"/>
</dbReference>
<dbReference type="KEGG" id="yli:2908209"/>
<dbReference type="GO" id="GO:0005938">
    <property type="term" value="C:cell cortex"/>
    <property type="evidence" value="ECO:0007669"/>
    <property type="project" value="EnsemblFungi"/>
</dbReference>
<evidence type="ECO:0000313" key="7">
    <source>
        <dbReference type="EMBL" id="AOW06469.1"/>
    </source>
</evidence>
<dbReference type="Pfam" id="PF14668">
    <property type="entry name" value="RICTOR_V"/>
    <property type="match status" value="1"/>
</dbReference>
<dbReference type="PANTHER" id="PTHR13298:SF11">
    <property type="entry name" value="RAPAMYCIN-INSENSITIVE COMPANION OF MTOR"/>
    <property type="match status" value="1"/>
</dbReference>
<dbReference type="Proteomes" id="UP000256601">
    <property type="component" value="Unassembled WGS sequence"/>
</dbReference>
<dbReference type="Pfam" id="PF14664">
    <property type="entry name" value="RICTOR_N"/>
    <property type="match status" value="1"/>
</dbReference>
<evidence type="ECO:0000313" key="10">
    <source>
        <dbReference type="Proteomes" id="UP000256601"/>
    </source>
</evidence>
<evidence type="ECO:0000313" key="9">
    <source>
        <dbReference type="Proteomes" id="UP000182444"/>
    </source>
</evidence>
<dbReference type="InterPro" id="IPR036274">
    <property type="entry name" value="HR1_rpt_sf"/>
</dbReference>
<feature type="domain" description="REM-1" evidence="3">
    <location>
        <begin position="10"/>
        <end position="83"/>
    </location>
</feature>
<dbReference type="GO" id="GO:0038203">
    <property type="term" value="P:TORC2 signaling"/>
    <property type="evidence" value="ECO:0007669"/>
    <property type="project" value="EnsemblFungi"/>
</dbReference>
<dbReference type="SMART" id="SM01310">
    <property type="entry name" value="RICTOR_V"/>
    <property type="match status" value="1"/>
</dbReference>
<dbReference type="EMBL" id="CP017558">
    <property type="protein sequence ID" value="AOW06469.1"/>
    <property type="molecule type" value="Genomic_DNA"/>
</dbReference>
<dbReference type="OMA" id="EIRIHAT"/>
<evidence type="ECO:0000259" key="4">
    <source>
        <dbReference type="SMART" id="SM01307"/>
    </source>
</evidence>
<feature type="domain" description="Rapamycin-insensitive companion of mTOR middle" evidence="4">
    <location>
        <begin position="554"/>
        <end position="780"/>
    </location>
</feature>
<evidence type="ECO:0000259" key="3">
    <source>
        <dbReference type="SMART" id="SM00742"/>
    </source>
</evidence>
<dbReference type="SMART" id="SM00742">
    <property type="entry name" value="Hr1"/>
    <property type="match status" value="1"/>
</dbReference>
<dbReference type="SMART" id="SM01303">
    <property type="entry name" value="RasGEF_N_2"/>
    <property type="match status" value="1"/>
</dbReference>
<protein>
    <submittedName>
        <fullName evidence="8">Rapamycin-insensitive companion of mTOR, N-term-domain-containing protein</fullName>
    </submittedName>
</protein>
<evidence type="ECO:0000256" key="1">
    <source>
        <dbReference type="ARBA" id="ARBA00008878"/>
    </source>
</evidence>
<evidence type="ECO:0000313" key="8">
    <source>
        <dbReference type="EMBL" id="RDW25390.1"/>
    </source>
</evidence>
<dbReference type="GeneID" id="2908209"/>
<dbReference type="GO" id="GO:0031932">
    <property type="term" value="C:TORC2 complex"/>
    <property type="evidence" value="ECO:0007669"/>
    <property type="project" value="EnsemblFungi"/>
</dbReference>
<dbReference type="eggNOG" id="KOG3694">
    <property type="taxonomic scope" value="Eukaryota"/>
</dbReference>
<dbReference type="AlphaFoldDB" id="A0A1D8NLF7"/>
<feature type="domain" description="Rapamycin-insensitive companion of mTOR" evidence="6">
    <location>
        <begin position="960"/>
        <end position="1032"/>
    </location>
</feature>
<dbReference type="VEuPathDB" id="FungiDB:YALI0_F01056g"/>
<gene>
    <name evidence="8" type="ORF">B0I71DRAFT_132708</name>
    <name evidence="7" type="ORF">YALI1_F01742g</name>
</gene>
<dbReference type="SUPFAM" id="SSF46585">
    <property type="entry name" value="HR1 repeat"/>
    <property type="match status" value="1"/>
</dbReference>
<reference evidence="8 10" key="2">
    <citation type="submission" date="2018-07" db="EMBL/GenBank/DDBJ databases">
        <title>Draft Genome Assemblies for Five Robust Yarrowia lipolytica Strains Exhibiting High Lipid Production and Pentose Sugar Utilization and Sugar Alcohol Secretion from Undetoxified Lignocellulosic Biomass Hydrolysates.</title>
        <authorList>
            <consortium name="DOE Joint Genome Institute"/>
            <person name="Walker C."/>
            <person name="Ryu S."/>
            <person name="Na H."/>
            <person name="Zane M."/>
            <person name="LaButti K."/>
            <person name="Lipzen A."/>
            <person name="Haridas S."/>
            <person name="Barry K."/>
            <person name="Grigoriev I.V."/>
            <person name="Quarterman J."/>
            <person name="Slininger P."/>
            <person name="Dien B."/>
            <person name="Trinh C.T."/>
        </authorList>
    </citation>
    <scope>NUCLEOTIDE SEQUENCE [LARGE SCALE GENOMIC DNA]</scope>
    <source>
        <strain evidence="8 10">YB392</strain>
    </source>
</reference>
<dbReference type="Pfam" id="PF02185">
    <property type="entry name" value="HR1"/>
    <property type="match status" value="1"/>
</dbReference>
<comment type="similarity">
    <text evidence="1">Belongs to the RICTOR family.</text>
</comment>
<dbReference type="Pfam" id="PF14663">
    <property type="entry name" value="RasGEF_N_2"/>
    <property type="match status" value="1"/>
</dbReference>